<organism evidence="10 11">
    <name type="scientific">Ferroacidibacillus organovorans</name>
    <dbReference type="NCBI Taxonomy" id="1765683"/>
    <lineage>
        <taxon>Bacteria</taxon>
        <taxon>Bacillati</taxon>
        <taxon>Bacillota</taxon>
        <taxon>Bacilli</taxon>
        <taxon>Bacillales</taxon>
        <taxon>Alicyclobacillaceae</taxon>
        <taxon>Ferroacidibacillus</taxon>
    </lineage>
</organism>
<evidence type="ECO:0000256" key="6">
    <source>
        <dbReference type="ARBA" id="ARBA00023125"/>
    </source>
</evidence>
<evidence type="ECO:0000256" key="5">
    <source>
        <dbReference type="ARBA" id="ARBA00023098"/>
    </source>
</evidence>
<dbReference type="Gene3D" id="1.10.10.10">
    <property type="entry name" value="Winged helix-like DNA-binding domain superfamily/Winged helix DNA-binding domain"/>
    <property type="match status" value="1"/>
</dbReference>
<dbReference type="InterPro" id="IPR036388">
    <property type="entry name" value="WH-like_DNA-bd_sf"/>
</dbReference>
<name>A0A1V4ET95_9BACL</name>
<dbReference type="NCBIfam" id="NF003359">
    <property type="entry name" value="PRK04424.1"/>
    <property type="match status" value="1"/>
</dbReference>
<evidence type="ECO:0000256" key="2">
    <source>
        <dbReference type="ARBA" id="ARBA00022516"/>
    </source>
</evidence>
<keyword evidence="5" id="KW-0443">Lipid metabolism</keyword>
<dbReference type="InterPro" id="IPR017275">
    <property type="entry name" value="Transcription_factor_FapR"/>
</dbReference>
<evidence type="ECO:0000256" key="3">
    <source>
        <dbReference type="ARBA" id="ARBA00022832"/>
    </source>
</evidence>
<evidence type="ECO:0000256" key="4">
    <source>
        <dbReference type="ARBA" id="ARBA00023015"/>
    </source>
</evidence>
<keyword evidence="1" id="KW-0678">Repressor</keyword>
<dbReference type="CDD" id="cd03440">
    <property type="entry name" value="hot_dog"/>
    <property type="match status" value="1"/>
</dbReference>
<dbReference type="Pfam" id="PF08220">
    <property type="entry name" value="HTH_DeoR"/>
    <property type="match status" value="1"/>
</dbReference>
<evidence type="ECO:0000256" key="7">
    <source>
        <dbReference type="ARBA" id="ARBA00023160"/>
    </source>
</evidence>
<comment type="caution">
    <text evidence="10">The sequence shown here is derived from an EMBL/GenBank/DDBJ whole genome shotgun (WGS) entry which is preliminary data.</text>
</comment>
<dbReference type="GO" id="GO:0045717">
    <property type="term" value="P:negative regulation of fatty acid biosynthetic process"/>
    <property type="evidence" value="ECO:0007669"/>
    <property type="project" value="InterPro"/>
</dbReference>
<dbReference type="Proteomes" id="UP000190229">
    <property type="component" value="Unassembled WGS sequence"/>
</dbReference>
<dbReference type="GO" id="GO:0006633">
    <property type="term" value="P:fatty acid biosynthetic process"/>
    <property type="evidence" value="ECO:0007669"/>
    <property type="project" value="UniProtKB-KW"/>
</dbReference>
<dbReference type="InterPro" id="IPR029069">
    <property type="entry name" value="HotDog_dom_sf"/>
</dbReference>
<keyword evidence="3" id="KW-0276">Fatty acid metabolism</keyword>
<feature type="domain" description="HTH deoR-type" evidence="9">
    <location>
        <begin position="28"/>
        <end position="63"/>
    </location>
</feature>
<keyword evidence="6" id="KW-0238">DNA-binding</keyword>
<protein>
    <recommendedName>
        <fullName evidence="9">HTH deoR-type domain-containing protein</fullName>
    </recommendedName>
</protein>
<dbReference type="InterPro" id="IPR001034">
    <property type="entry name" value="DeoR_HTH"/>
</dbReference>
<keyword evidence="2" id="KW-0444">Lipid biosynthesis</keyword>
<sequence length="217" mass="24328">MAFTRPWHSFFMMSIRGGLRMSTQKKTRHERLLHIIESEPLLKDEELAERLAVSVQTIRLDRSQLGIPEVRERMRRAATTHFGSPRALEVDEVVGEIIDLEIGRHGLSVFDAGAEHALSRSHIVRGHHLFAQANTLAAAIVDAKQALTARVTVRFFRVAHVGDRLIAKATVTGTRADFVRVAVRTRVGNQEVLQADFLLMQGSGEAERGGELRETRH</sequence>
<dbReference type="SUPFAM" id="SSF54637">
    <property type="entry name" value="Thioesterase/thiol ester dehydrase-isomerase"/>
    <property type="match status" value="1"/>
</dbReference>
<dbReference type="InterPro" id="IPR036390">
    <property type="entry name" value="WH_DNA-bd_sf"/>
</dbReference>
<gene>
    <name evidence="10" type="ORF">B2M26_07555</name>
</gene>
<dbReference type="GO" id="GO:0003677">
    <property type="term" value="F:DNA binding"/>
    <property type="evidence" value="ECO:0007669"/>
    <property type="project" value="UniProtKB-KW"/>
</dbReference>
<dbReference type="GO" id="GO:0003700">
    <property type="term" value="F:DNA-binding transcription factor activity"/>
    <property type="evidence" value="ECO:0007669"/>
    <property type="project" value="InterPro"/>
</dbReference>
<evidence type="ECO:0000313" key="10">
    <source>
        <dbReference type="EMBL" id="OPG16163.1"/>
    </source>
</evidence>
<dbReference type="GO" id="GO:0045892">
    <property type="term" value="P:negative regulation of DNA-templated transcription"/>
    <property type="evidence" value="ECO:0007669"/>
    <property type="project" value="InterPro"/>
</dbReference>
<evidence type="ECO:0000313" key="11">
    <source>
        <dbReference type="Proteomes" id="UP000190229"/>
    </source>
</evidence>
<dbReference type="Gene3D" id="3.10.129.10">
    <property type="entry name" value="Hotdog Thioesterase"/>
    <property type="match status" value="1"/>
</dbReference>
<keyword evidence="7" id="KW-0275">Fatty acid biosynthesis</keyword>
<evidence type="ECO:0000256" key="8">
    <source>
        <dbReference type="ARBA" id="ARBA00023163"/>
    </source>
</evidence>
<reference evidence="10 11" key="1">
    <citation type="submission" date="2017-02" db="EMBL/GenBank/DDBJ databases">
        <title>Draft genome of Acidibacillus ferrooxidans Huett2.</title>
        <authorList>
            <person name="Schopf S."/>
        </authorList>
    </citation>
    <scope>NUCLEOTIDE SEQUENCE [LARGE SCALE GENOMIC DNA]</scope>
    <source>
        <strain evidence="10 11">Huett2</strain>
    </source>
</reference>
<dbReference type="EMBL" id="MWPS01000021">
    <property type="protein sequence ID" value="OPG16163.1"/>
    <property type="molecule type" value="Genomic_DNA"/>
</dbReference>
<evidence type="ECO:0000259" key="9">
    <source>
        <dbReference type="Pfam" id="PF08220"/>
    </source>
</evidence>
<evidence type="ECO:0000256" key="1">
    <source>
        <dbReference type="ARBA" id="ARBA00022491"/>
    </source>
</evidence>
<dbReference type="SUPFAM" id="SSF46785">
    <property type="entry name" value="Winged helix' DNA-binding domain"/>
    <property type="match status" value="1"/>
</dbReference>
<keyword evidence="4" id="KW-0805">Transcription regulation</keyword>
<keyword evidence="8" id="KW-0804">Transcription</keyword>
<dbReference type="AlphaFoldDB" id="A0A1V4ET95"/>
<dbReference type="PIRSF" id="PIRSF037733">
    <property type="entry name" value="Transcription_factor_FapR"/>
    <property type="match status" value="1"/>
</dbReference>
<accession>A0A1V4ET95</accession>
<proteinExistence type="predicted"/>
<keyword evidence="11" id="KW-1185">Reference proteome</keyword>